<evidence type="ECO:0000256" key="4">
    <source>
        <dbReference type="ARBA" id="ARBA00022884"/>
    </source>
</evidence>
<dbReference type="FunCoup" id="A0A084Q8X2">
    <property type="interactions" value="122"/>
</dbReference>
<sequence length="544" mass="60996">MKRKLQGIAQQHRKHLRMTHRSVELNPGEQRLRGLLLDVAQTIDASTTASEPVTIRWAGGWVRDKLLGIESHDIDVAINTMTGSTFANHMREYCTTAAAIEKHQIRPQDVGSLHIVKQNPDQSKHLETAMVRLFGLDLDFVNLRKETYAKDSRNPQMEFGTAEEDALRRDATINALFYNLHADKVEDFTGGLADLDTKTIRTPLEPLQTFTDDPLRVLRLVRFASRLGFSIDTETERFMGDSRVLEALKLKISRERVGVELEKMLKGKHPRDALELIDRLGLYGAIFCSPTQETSTSPDTSRWPVVYGCLDEVMKAAHVPGSICRVLAHTPDAAYFAWNLCALAPWMMVEEPPNPTRKAKSPPPVAVIAREGYRAPNKLTDVISASYRHRIEITDLKRAINNKDAFTNERDRVGMAIRKWDADGGSWRLQVLSAMLVEAMEKLESWSGAGDGGSKAFLESWQEFLDHLSELDVLEAPSLKRLLDGKALAKALGTRPGKWTGKALDVCVAWQLRNPQETDPAGAVEEVRQRHEELEIPISSTPTV</sequence>
<evidence type="ECO:0000259" key="6">
    <source>
        <dbReference type="Pfam" id="PF01743"/>
    </source>
</evidence>
<dbReference type="PANTHER" id="PTHR13734">
    <property type="entry name" value="TRNA-NUCLEOTIDYLTRANSFERASE"/>
    <property type="match status" value="1"/>
</dbReference>
<dbReference type="GO" id="GO:0052927">
    <property type="term" value="F:CC tRNA cytidylyltransferase activity"/>
    <property type="evidence" value="ECO:0007669"/>
    <property type="project" value="EnsemblFungi"/>
</dbReference>
<keyword evidence="3" id="KW-0547">Nucleotide-binding</keyword>
<name>A0A084Q8X2_STAC4</name>
<comment type="similarity">
    <text evidence="1 5">Belongs to the tRNA nucleotidyltransferase/poly(A) polymerase family.</text>
</comment>
<dbReference type="STRING" id="1283841.A0A084Q8X2"/>
<dbReference type="SUPFAM" id="SSF81891">
    <property type="entry name" value="Poly A polymerase C-terminal region-like"/>
    <property type="match status" value="1"/>
</dbReference>
<gene>
    <name evidence="8" type="ORF">S40285_08250</name>
</gene>
<dbReference type="Pfam" id="PF01743">
    <property type="entry name" value="PolyA_pol"/>
    <property type="match status" value="1"/>
</dbReference>
<keyword evidence="4 5" id="KW-0694">RNA-binding</keyword>
<dbReference type="GO" id="GO:0004810">
    <property type="term" value="F:CCA tRNA nucleotidyltransferase activity"/>
    <property type="evidence" value="ECO:0007669"/>
    <property type="project" value="EnsemblFungi"/>
</dbReference>
<dbReference type="GO" id="GO:0000166">
    <property type="term" value="F:nucleotide binding"/>
    <property type="evidence" value="ECO:0007669"/>
    <property type="project" value="UniProtKB-KW"/>
</dbReference>
<dbReference type="CDD" id="cd05398">
    <property type="entry name" value="NT_ClassII-CCAase"/>
    <property type="match status" value="1"/>
</dbReference>
<evidence type="ECO:0000313" key="8">
    <source>
        <dbReference type="EMBL" id="KFA60407.1"/>
    </source>
</evidence>
<feature type="domain" description="tRNA nucleotidyltransferase/poly(A) polymerase RNA and SrmB- binding" evidence="7">
    <location>
        <begin position="228"/>
        <end position="287"/>
    </location>
</feature>
<dbReference type="GO" id="GO:0005759">
    <property type="term" value="C:mitochondrial matrix"/>
    <property type="evidence" value="ECO:0007669"/>
    <property type="project" value="EnsemblFungi"/>
</dbReference>
<dbReference type="GO" id="GO:0001680">
    <property type="term" value="P:tRNA 3'-terminal CCA addition"/>
    <property type="evidence" value="ECO:0007669"/>
    <property type="project" value="EnsemblFungi"/>
</dbReference>
<dbReference type="InParanoid" id="A0A084Q8X2"/>
<dbReference type="OMA" id="WQKFLDH"/>
<keyword evidence="2 5" id="KW-0808">Transferase</keyword>
<accession>A0A084Q8X2</accession>
<dbReference type="FunFam" id="3.30.460.10:FF:000019">
    <property type="entry name" value="tRNA nucleotidyltransferase cca2"/>
    <property type="match status" value="1"/>
</dbReference>
<dbReference type="Gene3D" id="1.10.3090.10">
    <property type="entry name" value="cca-adding enzyme, domain 2"/>
    <property type="match status" value="1"/>
</dbReference>
<reference evidence="8 9" key="1">
    <citation type="journal article" date="2014" name="BMC Genomics">
        <title>Comparative genome sequencing reveals chemotype-specific gene clusters in the toxigenic black mold Stachybotrys.</title>
        <authorList>
            <person name="Semeiks J."/>
            <person name="Borek D."/>
            <person name="Otwinowski Z."/>
            <person name="Grishin N.V."/>
        </authorList>
    </citation>
    <scope>NUCLEOTIDE SEQUENCE [LARGE SCALE GENOMIC DNA]</scope>
    <source>
        <strain evidence="8 9">IBT 40285</strain>
    </source>
</reference>
<dbReference type="EMBL" id="KL660928">
    <property type="protein sequence ID" value="KFA60407.1"/>
    <property type="molecule type" value="Genomic_DNA"/>
</dbReference>
<dbReference type="GO" id="GO:0052929">
    <property type="term" value="F:ATP:3'-cytidine-cytidine-tRNA adenylyltransferase activity"/>
    <property type="evidence" value="ECO:0007669"/>
    <property type="project" value="EnsemblFungi"/>
</dbReference>
<dbReference type="AlphaFoldDB" id="A0A084Q8X2"/>
<protein>
    <recommendedName>
        <fullName evidence="10">Poly A polymerase head domain-containing protein</fullName>
    </recommendedName>
</protein>
<dbReference type="InterPro" id="IPR043519">
    <property type="entry name" value="NT_sf"/>
</dbReference>
<organism evidence="8 9">
    <name type="scientific">Stachybotrys chlorohalonatus (strain IBT 40285)</name>
    <dbReference type="NCBI Taxonomy" id="1283841"/>
    <lineage>
        <taxon>Eukaryota</taxon>
        <taxon>Fungi</taxon>
        <taxon>Dikarya</taxon>
        <taxon>Ascomycota</taxon>
        <taxon>Pezizomycotina</taxon>
        <taxon>Sordariomycetes</taxon>
        <taxon>Hypocreomycetidae</taxon>
        <taxon>Hypocreales</taxon>
        <taxon>Stachybotryaceae</taxon>
        <taxon>Stachybotrys</taxon>
    </lineage>
</organism>
<dbReference type="HOGENOM" id="CLU_019592_2_0_1"/>
<evidence type="ECO:0000256" key="3">
    <source>
        <dbReference type="ARBA" id="ARBA00022741"/>
    </source>
</evidence>
<evidence type="ECO:0000256" key="5">
    <source>
        <dbReference type="RuleBase" id="RU003953"/>
    </source>
</evidence>
<dbReference type="PANTHER" id="PTHR13734:SF5">
    <property type="entry name" value="CCA TRNA NUCLEOTIDYLTRANSFERASE, MITOCHONDRIAL"/>
    <property type="match status" value="1"/>
</dbReference>
<evidence type="ECO:0008006" key="10">
    <source>
        <dbReference type="Google" id="ProtNLM"/>
    </source>
</evidence>
<dbReference type="GO" id="GO:0003723">
    <property type="term" value="F:RNA binding"/>
    <property type="evidence" value="ECO:0007669"/>
    <property type="project" value="UniProtKB-KW"/>
</dbReference>
<dbReference type="OrthoDB" id="445712at2759"/>
<feature type="domain" description="Poly A polymerase head" evidence="6">
    <location>
        <begin position="56"/>
        <end position="201"/>
    </location>
</feature>
<keyword evidence="9" id="KW-1185">Reference proteome</keyword>
<dbReference type="Proteomes" id="UP000028524">
    <property type="component" value="Unassembled WGS sequence"/>
</dbReference>
<dbReference type="InterPro" id="IPR002646">
    <property type="entry name" value="PolA_pol_head_dom"/>
</dbReference>
<dbReference type="InterPro" id="IPR032828">
    <property type="entry name" value="PolyA_RNA-bd"/>
</dbReference>
<evidence type="ECO:0000256" key="1">
    <source>
        <dbReference type="ARBA" id="ARBA00007265"/>
    </source>
</evidence>
<dbReference type="Gene3D" id="3.30.460.10">
    <property type="entry name" value="Beta Polymerase, domain 2"/>
    <property type="match status" value="1"/>
</dbReference>
<proteinExistence type="inferred from homology"/>
<evidence type="ECO:0000313" key="9">
    <source>
        <dbReference type="Proteomes" id="UP000028524"/>
    </source>
</evidence>
<evidence type="ECO:0000259" key="7">
    <source>
        <dbReference type="Pfam" id="PF12627"/>
    </source>
</evidence>
<evidence type="ECO:0000256" key="2">
    <source>
        <dbReference type="ARBA" id="ARBA00022679"/>
    </source>
</evidence>
<dbReference type="Pfam" id="PF12627">
    <property type="entry name" value="PolyA_pol_RNAbd"/>
    <property type="match status" value="1"/>
</dbReference>
<dbReference type="SUPFAM" id="SSF81301">
    <property type="entry name" value="Nucleotidyltransferase"/>
    <property type="match status" value="1"/>
</dbReference>